<dbReference type="PRINTS" id="PR00755">
    <property type="entry name" value="AFLATOXINBRP"/>
</dbReference>
<evidence type="ECO:0000256" key="5">
    <source>
        <dbReference type="ARBA" id="ARBA00023242"/>
    </source>
</evidence>
<dbReference type="EMBL" id="MU001749">
    <property type="protein sequence ID" value="KAF2800328.1"/>
    <property type="molecule type" value="Genomic_DNA"/>
</dbReference>
<evidence type="ECO:0000256" key="4">
    <source>
        <dbReference type="ARBA" id="ARBA00023163"/>
    </source>
</evidence>
<evidence type="ECO:0000259" key="6">
    <source>
        <dbReference type="PROSITE" id="PS50048"/>
    </source>
</evidence>
<sequence>MPEADAGRLRPGRPKLRTSCNECGAAKLRCDRGQPECGRCVSHGISCVYGVSRKMGKPPRQKLPSSSVQASTDQVTVMEACDAADDMIDLDGSFDQSGLPMSAFTSLDFPEWPTVDHFNSNLFPNTPESYATQFTTHPIHPRKSLPIVDEILPHHDCSRKAYELLGKLSLFDDPSLSTTLAADEVPFDHVLRISREASEQLSKLLTCSCAACPSLTFLKASIISKVLSWYHQAAICMQVTSSRALTAIPNSVTPASIAVGTFSVDDERVQAALKIQLLLGEMRRASCLIDQFSIHGTGLTYHDDQSNPDSVNRLYQHLTTWLKGEHSRMVHIMRSKLRELNS</sequence>
<protein>
    <recommendedName>
        <fullName evidence="6">Zn(2)-C6 fungal-type domain-containing protein</fullName>
    </recommendedName>
</protein>
<dbReference type="OrthoDB" id="2328572at2759"/>
<keyword evidence="3" id="KW-0238">DNA-binding</keyword>
<dbReference type="GO" id="GO:0045122">
    <property type="term" value="P:aflatoxin biosynthetic process"/>
    <property type="evidence" value="ECO:0007669"/>
    <property type="project" value="InterPro"/>
</dbReference>
<dbReference type="PROSITE" id="PS50048">
    <property type="entry name" value="ZN2_CY6_FUNGAL_2"/>
    <property type="match status" value="1"/>
</dbReference>
<dbReference type="Pfam" id="PF00172">
    <property type="entry name" value="Zn_clus"/>
    <property type="match status" value="1"/>
</dbReference>
<evidence type="ECO:0000256" key="1">
    <source>
        <dbReference type="ARBA" id="ARBA00022723"/>
    </source>
</evidence>
<dbReference type="PANTHER" id="PTHR31069">
    <property type="entry name" value="OLEATE-ACTIVATED TRANSCRIPTION FACTOR 1-RELATED"/>
    <property type="match status" value="1"/>
</dbReference>
<keyword evidence="2" id="KW-0805">Transcription regulation</keyword>
<keyword evidence="4" id="KW-0804">Transcription</keyword>
<dbReference type="InterPro" id="IPR001138">
    <property type="entry name" value="Zn2Cys6_DnaBD"/>
</dbReference>
<evidence type="ECO:0000313" key="8">
    <source>
        <dbReference type="Proteomes" id="UP000799757"/>
    </source>
</evidence>
<dbReference type="Proteomes" id="UP000799757">
    <property type="component" value="Unassembled WGS sequence"/>
</dbReference>
<dbReference type="InterPro" id="IPR036864">
    <property type="entry name" value="Zn2-C6_fun-type_DNA-bd_sf"/>
</dbReference>
<dbReference type="SUPFAM" id="SSF57701">
    <property type="entry name" value="Zn2/Cys6 DNA-binding domain"/>
    <property type="match status" value="1"/>
</dbReference>
<gene>
    <name evidence="7" type="ORF">K505DRAFT_12204</name>
</gene>
<evidence type="ECO:0000256" key="3">
    <source>
        <dbReference type="ARBA" id="ARBA00023125"/>
    </source>
</evidence>
<dbReference type="GO" id="GO:0000981">
    <property type="term" value="F:DNA-binding transcription factor activity, RNA polymerase II-specific"/>
    <property type="evidence" value="ECO:0007669"/>
    <property type="project" value="InterPro"/>
</dbReference>
<dbReference type="GO" id="GO:0008270">
    <property type="term" value="F:zinc ion binding"/>
    <property type="evidence" value="ECO:0007669"/>
    <property type="project" value="InterPro"/>
</dbReference>
<dbReference type="GO" id="GO:0005634">
    <property type="term" value="C:nucleus"/>
    <property type="evidence" value="ECO:0007669"/>
    <property type="project" value="InterPro"/>
</dbReference>
<dbReference type="InterPro" id="IPR013700">
    <property type="entry name" value="AflR"/>
</dbReference>
<dbReference type="CDD" id="cd00067">
    <property type="entry name" value="GAL4"/>
    <property type="match status" value="1"/>
</dbReference>
<reference evidence="7" key="1">
    <citation type="journal article" date="2020" name="Stud. Mycol.">
        <title>101 Dothideomycetes genomes: a test case for predicting lifestyles and emergence of pathogens.</title>
        <authorList>
            <person name="Haridas S."/>
            <person name="Albert R."/>
            <person name="Binder M."/>
            <person name="Bloem J."/>
            <person name="Labutti K."/>
            <person name="Salamov A."/>
            <person name="Andreopoulos B."/>
            <person name="Baker S."/>
            <person name="Barry K."/>
            <person name="Bills G."/>
            <person name="Bluhm B."/>
            <person name="Cannon C."/>
            <person name="Castanera R."/>
            <person name="Culley D."/>
            <person name="Daum C."/>
            <person name="Ezra D."/>
            <person name="Gonzalez J."/>
            <person name="Henrissat B."/>
            <person name="Kuo A."/>
            <person name="Liang C."/>
            <person name="Lipzen A."/>
            <person name="Lutzoni F."/>
            <person name="Magnuson J."/>
            <person name="Mondo S."/>
            <person name="Nolan M."/>
            <person name="Ohm R."/>
            <person name="Pangilinan J."/>
            <person name="Park H.-J."/>
            <person name="Ramirez L."/>
            <person name="Alfaro M."/>
            <person name="Sun H."/>
            <person name="Tritt A."/>
            <person name="Yoshinaga Y."/>
            <person name="Zwiers L.-H."/>
            <person name="Turgeon B."/>
            <person name="Goodwin S."/>
            <person name="Spatafora J."/>
            <person name="Crous P."/>
            <person name="Grigoriev I."/>
        </authorList>
    </citation>
    <scope>NUCLEOTIDE SEQUENCE</scope>
    <source>
        <strain evidence="7">CBS 109.77</strain>
    </source>
</reference>
<keyword evidence="1" id="KW-0479">Metal-binding</keyword>
<feature type="domain" description="Zn(2)-C6 fungal-type" evidence="6">
    <location>
        <begin position="19"/>
        <end position="49"/>
    </location>
</feature>
<evidence type="ECO:0000256" key="2">
    <source>
        <dbReference type="ARBA" id="ARBA00023015"/>
    </source>
</evidence>
<dbReference type="Pfam" id="PF08493">
    <property type="entry name" value="AflR"/>
    <property type="match status" value="1"/>
</dbReference>
<organism evidence="7 8">
    <name type="scientific">Melanomma pulvis-pyrius CBS 109.77</name>
    <dbReference type="NCBI Taxonomy" id="1314802"/>
    <lineage>
        <taxon>Eukaryota</taxon>
        <taxon>Fungi</taxon>
        <taxon>Dikarya</taxon>
        <taxon>Ascomycota</taxon>
        <taxon>Pezizomycotina</taxon>
        <taxon>Dothideomycetes</taxon>
        <taxon>Pleosporomycetidae</taxon>
        <taxon>Pleosporales</taxon>
        <taxon>Melanommataceae</taxon>
        <taxon>Melanomma</taxon>
    </lineage>
</organism>
<dbReference type="PANTHER" id="PTHR31069:SF31">
    <property type="entry name" value="MONODICTYPHENONE CLUSTER TRANSCRIPTION FACTOR-RELATED"/>
    <property type="match status" value="1"/>
</dbReference>
<dbReference type="AlphaFoldDB" id="A0A6A6XVQ4"/>
<evidence type="ECO:0000313" key="7">
    <source>
        <dbReference type="EMBL" id="KAF2800328.1"/>
    </source>
</evidence>
<keyword evidence="8" id="KW-1185">Reference proteome</keyword>
<dbReference type="InterPro" id="IPR050675">
    <property type="entry name" value="OAF3"/>
</dbReference>
<dbReference type="GO" id="GO:0003677">
    <property type="term" value="F:DNA binding"/>
    <property type="evidence" value="ECO:0007669"/>
    <property type="project" value="UniProtKB-KW"/>
</dbReference>
<name>A0A6A6XVQ4_9PLEO</name>
<keyword evidence="5" id="KW-0539">Nucleus</keyword>
<accession>A0A6A6XVQ4</accession>
<proteinExistence type="predicted"/>
<dbReference type="Gene3D" id="4.10.240.10">
    <property type="entry name" value="Zn(2)-C6 fungal-type DNA-binding domain"/>
    <property type="match status" value="1"/>
</dbReference>
<dbReference type="SMART" id="SM00066">
    <property type="entry name" value="GAL4"/>
    <property type="match status" value="1"/>
</dbReference>